<dbReference type="EMBL" id="LT549890">
    <property type="protein sequence ID" value="SAI86551.1"/>
    <property type="molecule type" value="Genomic_DNA"/>
</dbReference>
<feature type="transmembrane region" description="Helical" evidence="1">
    <location>
        <begin position="50"/>
        <end position="71"/>
    </location>
</feature>
<reference evidence="3" key="2">
    <citation type="submission" date="2016-04" db="EMBL/GenBank/DDBJ databases">
        <authorList>
            <person name="Evans L.H."/>
            <person name="Alamgir A."/>
            <person name="Owens N."/>
            <person name="Weber N.D."/>
            <person name="Virtaneva K."/>
            <person name="Barbian K."/>
            <person name="Babar A."/>
            <person name="Rosenke K."/>
        </authorList>
    </citation>
    <scope>NUCLEOTIDE SEQUENCE</scope>
    <source>
        <strain evidence="3">P1</strain>
    </source>
</reference>
<keyword evidence="1" id="KW-0472">Membrane</keyword>
<organism evidence="3 4">
    <name type="scientific">Saccharolobus solfataricus</name>
    <name type="common">Sulfolobus solfataricus</name>
    <dbReference type="NCBI Taxonomy" id="2287"/>
    <lineage>
        <taxon>Archaea</taxon>
        <taxon>Thermoproteota</taxon>
        <taxon>Thermoprotei</taxon>
        <taxon>Sulfolobales</taxon>
        <taxon>Sulfolobaceae</taxon>
        <taxon>Saccharolobus</taxon>
    </lineage>
</organism>
<name>A0A0E3JZM3_SACSO</name>
<evidence type="ECO:0000313" key="2">
    <source>
        <dbReference type="EMBL" id="SAI85964.1"/>
    </source>
</evidence>
<accession>A0A0E3JZM3</accession>
<keyword evidence="1" id="KW-1133">Transmembrane helix</keyword>
<dbReference type="OMA" id="RVMFNER"/>
<dbReference type="AlphaFoldDB" id="A0A0E3JZM3"/>
<reference evidence="4" key="1">
    <citation type="submission" date="2016-04" db="EMBL/GenBank/DDBJ databases">
        <authorList>
            <person name="Shah S.A."/>
            <person name="Garrett R.A."/>
        </authorList>
    </citation>
    <scope>NUCLEOTIDE SEQUENCE [LARGE SCALE GENOMIC DNA]</scope>
    <source>
        <strain evidence="4">ATCC 35091 / DSM 1616 / JCM 8930 / NBRC 15331 / P1</strain>
    </source>
</reference>
<sequence>MHDGLSVYNAFDWFNVGHKRVTLGDYTEEGFRKLKYRVSSMDFACNSNKLMSWFSTFFLIYNLLYIQVYLVDKGVMINANISTT</sequence>
<evidence type="ECO:0000313" key="4">
    <source>
        <dbReference type="Proteomes" id="UP000076770"/>
    </source>
</evidence>
<evidence type="ECO:0000313" key="3">
    <source>
        <dbReference type="EMBL" id="SAI86551.1"/>
    </source>
</evidence>
<gene>
    <name evidence="2" type="ORF">SSOP1_2410</name>
    <name evidence="3" type="ORF">SSOP1_2997</name>
</gene>
<dbReference type="PATRIC" id="fig|2287.6.peg.715"/>
<dbReference type="EMBL" id="LT549890">
    <property type="protein sequence ID" value="SAI85964.1"/>
    <property type="molecule type" value="Genomic_DNA"/>
</dbReference>
<evidence type="ECO:0000256" key="1">
    <source>
        <dbReference type="SAM" id="Phobius"/>
    </source>
</evidence>
<dbReference type="Proteomes" id="UP000076770">
    <property type="component" value="Chromosome i"/>
</dbReference>
<keyword evidence="1" id="KW-0812">Transmembrane</keyword>
<proteinExistence type="predicted"/>
<protein>
    <submittedName>
        <fullName evidence="2">Transposase, partial</fullName>
    </submittedName>
</protein>